<reference evidence="2 3" key="1">
    <citation type="journal article" date="2007" name="Nature">
        <title>Evolution of genes and genomes on the Drosophila phylogeny.</title>
        <authorList>
            <consortium name="Drosophila 12 Genomes Consortium"/>
            <person name="Clark A.G."/>
            <person name="Eisen M.B."/>
            <person name="Smith D.R."/>
            <person name="Bergman C.M."/>
            <person name="Oliver B."/>
            <person name="Markow T.A."/>
            <person name="Kaufman T.C."/>
            <person name="Kellis M."/>
            <person name="Gelbart W."/>
            <person name="Iyer V.N."/>
            <person name="Pollard D.A."/>
            <person name="Sackton T.B."/>
            <person name="Larracuente A.M."/>
            <person name="Singh N.D."/>
            <person name="Abad J.P."/>
            <person name="Abt D.N."/>
            <person name="Adryan B."/>
            <person name="Aguade M."/>
            <person name="Akashi H."/>
            <person name="Anderson W.W."/>
            <person name="Aquadro C.F."/>
            <person name="Ardell D.H."/>
            <person name="Arguello R."/>
            <person name="Artieri C.G."/>
            <person name="Barbash D.A."/>
            <person name="Barker D."/>
            <person name="Barsanti P."/>
            <person name="Batterham P."/>
            <person name="Batzoglou S."/>
            <person name="Begun D."/>
            <person name="Bhutkar A."/>
            <person name="Blanco E."/>
            <person name="Bosak S.A."/>
            <person name="Bradley R.K."/>
            <person name="Brand A.D."/>
            <person name="Brent M.R."/>
            <person name="Brooks A.N."/>
            <person name="Brown R.H."/>
            <person name="Butlin R.K."/>
            <person name="Caggese C."/>
            <person name="Calvi B.R."/>
            <person name="Bernardo de Carvalho A."/>
            <person name="Caspi A."/>
            <person name="Castrezana S."/>
            <person name="Celniker S.E."/>
            <person name="Chang J.L."/>
            <person name="Chapple C."/>
            <person name="Chatterji S."/>
            <person name="Chinwalla A."/>
            <person name="Civetta A."/>
            <person name="Clifton S.W."/>
            <person name="Comeron J.M."/>
            <person name="Costello J.C."/>
            <person name="Coyne J.A."/>
            <person name="Daub J."/>
            <person name="David R.G."/>
            <person name="Delcher A.L."/>
            <person name="Delehaunty K."/>
            <person name="Do C.B."/>
            <person name="Ebling H."/>
            <person name="Edwards K."/>
            <person name="Eickbush T."/>
            <person name="Evans J.D."/>
            <person name="Filipski A."/>
            <person name="Findeiss S."/>
            <person name="Freyhult E."/>
            <person name="Fulton L."/>
            <person name="Fulton R."/>
            <person name="Garcia A.C."/>
            <person name="Gardiner A."/>
            <person name="Garfield D.A."/>
            <person name="Garvin B.E."/>
            <person name="Gibson G."/>
            <person name="Gilbert D."/>
            <person name="Gnerre S."/>
            <person name="Godfrey J."/>
            <person name="Good R."/>
            <person name="Gotea V."/>
            <person name="Gravely B."/>
            <person name="Greenberg A.J."/>
            <person name="Griffiths-Jones S."/>
            <person name="Gross S."/>
            <person name="Guigo R."/>
            <person name="Gustafson E.A."/>
            <person name="Haerty W."/>
            <person name="Hahn M.W."/>
            <person name="Halligan D.L."/>
            <person name="Halpern A.L."/>
            <person name="Halter G.M."/>
            <person name="Han M.V."/>
            <person name="Heger A."/>
            <person name="Hillier L."/>
            <person name="Hinrichs A.S."/>
            <person name="Holmes I."/>
            <person name="Hoskins R.A."/>
            <person name="Hubisz M.J."/>
            <person name="Hultmark D."/>
            <person name="Huntley M.A."/>
            <person name="Jaffe D.B."/>
            <person name="Jagadeeshan S."/>
            <person name="Jeck W.R."/>
            <person name="Johnson J."/>
            <person name="Jones C.D."/>
            <person name="Jordan W.C."/>
            <person name="Karpen G.H."/>
            <person name="Kataoka E."/>
            <person name="Keightley P.D."/>
            <person name="Kheradpour P."/>
            <person name="Kirkness E.F."/>
            <person name="Koerich L.B."/>
            <person name="Kristiansen K."/>
            <person name="Kudrna D."/>
            <person name="Kulathinal R.J."/>
            <person name="Kumar S."/>
            <person name="Kwok R."/>
            <person name="Lander E."/>
            <person name="Langley C.H."/>
            <person name="Lapoint R."/>
            <person name="Lazzaro B.P."/>
            <person name="Lee S.J."/>
            <person name="Levesque L."/>
            <person name="Li R."/>
            <person name="Lin C.F."/>
            <person name="Lin M.F."/>
            <person name="Lindblad-Toh K."/>
            <person name="Llopart A."/>
            <person name="Long M."/>
            <person name="Low L."/>
            <person name="Lozovsky E."/>
            <person name="Lu J."/>
            <person name="Luo M."/>
            <person name="Machado C.A."/>
            <person name="Makalowski W."/>
            <person name="Marzo M."/>
            <person name="Matsuda M."/>
            <person name="Matzkin L."/>
            <person name="McAllister B."/>
            <person name="McBride C.S."/>
            <person name="McKernan B."/>
            <person name="McKernan K."/>
            <person name="Mendez-Lago M."/>
            <person name="Minx P."/>
            <person name="Mollenhauer M.U."/>
            <person name="Montooth K."/>
            <person name="Mount S.M."/>
            <person name="Mu X."/>
            <person name="Myers E."/>
            <person name="Negre B."/>
            <person name="Newfeld S."/>
            <person name="Nielsen R."/>
            <person name="Noor M.A."/>
            <person name="O'Grady P."/>
            <person name="Pachter L."/>
            <person name="Papaceit M."/>
            <person name="Parisi M.J."/>
            <person name="Parisi M."/>
            <person name="Parts L."/>
            <person name="Pedersen J.S."/>
            <person name="Pesole G."/>
            <person name="Phillippy A.M."/>
            <person name="Ponting C.P."/>
            <person name="Pop M."/>
            <person name="Porcelli D."/>
            <person name="Powell J.R."/>
            <person name="Prohaska S."/>
            <person name="Pruitt K."/>
            <person name="Puig M."/>
            <person name="Quesneville H."/>
            <person name="Ram K.R."/>
            <person name="Rand D."/>
            <person name="Rasmussen M.D."/>
            <person name="Reed L.K."/>
            <person name="Reenan R."/>
            <person name="Reily A."/>
            <person name="Remington K.A."/>
            <person name="Rieger T.T."/>
            <person name="Ritchie M.G."/>
            <person name="Robin C."/>
            <person name="Rogers Y.H."/>
            <person name="Rohde C."/>
            <person name="Rozas J."/>
            <person name="Rubenfield M.J."/>
            <person name="Ruiz A."/>
            <person name="Russo S."/>
            <person name="Salzberg S.L."/>
            <person name="Sanchez-Gracia A."/>
            <person name="Saranga D.J."/>
            <person name="Sato H."/>
            <person name="Schaeffer S.W."/>
            <person name="Schatz M.C."/>
            <person name="Schlenke T."/>
            <person name="Schwartz R."/>
            <person name="Segarra C."/>
            <person name="Singh R.S."/>
            <person name="Sirot L."/>
            <person name="Sirota M."/>
            <person name="Sisneros N.B."/>
            <person name="Smith C.D."/>
            <person name="Smith T.F."/>
            <person name="Spieth J."/>
            <person name="Stage D.E."/>
            <person name="Stark A."/>
            <person name="Stephan W."/>
            <person name="Strausberg R.L."/>
            <person name="Strempel S."/>
            <person name="Sturgill D."/>
            <person name="Sutton G."/>
            <person name="Sutton G.G."/>
            <person name="Tao W."/>
            <person name="Teichmann S."/>
            <person name="Tobari Y.N."/>
            <person name="Tomimura Y."/>
            <person name="Tsolas J.M."/>
            <person name="Valente V.L."/>
            <person name="Venter E."/>
            <person name="Venter J.C."/>
            <person name="Vicario S."/>
            <person name="Vieira F.G."/>
            <person name="Vilella A.J."/>
            <person name="Villasante A."/>
            <person name="Walenz B."/>
            <person name="Wang J."/>
            <person name="Wasserman M."/>
            <person name="Watts T."/>
            <person name="Wilson D."/>
            <person name="Wilson R.K."/>
            <person name="Wing R.A."/>
            <person name="Wolfner M.F."/>
            <person name="Wong A."/>
            <person name="Wong G.K."/>
            <person name="Wu C.I."/>
            <person name="Wu G."/>
            <person name="Yamamoto D."/>
            <person name="Yang H.P."/>
            <person name="Yang S.P."/>
            <person name="Yorke J.A."/>
            <person name="Yoshida K."/>
            <person name="Zdobnov E."/>
            <person name="Zhang P."/>
            <person name="Zhang Y."/>
            <person name="Zimin A.V."/>
            <person name="Baldwin J."/>
            <person name="Abdouelleil A."/>
            <person name="Abdulkadir J."/>
            <person name="Abebe A."/>
            <person name="Abera B."/>
            <person name="Abreu J."/>
            <person name="Acer S.C."/>
            <person name="Aftuck L."/>
            <person name="Alexander A."/>
            <person name="An P."/>
            <person name="Anderson E."/>
            <person name="Anderson S."/>
            <person name="Arachi H."/>
            <person name="Azer M."/>
            <person name="Bachantsang P."/>
            <person name="Barry A."/>
            <person name="Bayul T."/>
            <person name="Berlin A."/>
            <person name="Bessette D."/>
            <person name="Bloom T."/>
            <person name="Blye J."/>
            <person name="Boguslavskiy L."/>
            <person name="Bonnet C."/>
            <person name="Boukhgalter B."/>
            <person name="Bourzgui I."/>
            <person name="Brown A."/>
            <person name="Cahill P."/>
            <person name="Channer S."/>
            <person name="Cheshatsang Y."/>
            <person name="Chuda L."/>
            <person name="Citroen M."/>
            <person name="Collymore A."/>
            <person name="Cooke P."/>
            <person name="Costello M."/>
            <person name="D'Aco K."/>
            <person name="Daza R."/>
            <person name="De Haan G."/>
            <person name="DeGray S."/>
            <person name="DeMaso C."/>
            <person name="Dhargay N."/>
            <person name="Dooley K."/>
            <person name="Dooley E."/>
            <person name="Doricent M."/>
            <person name="Dorje P."/>
            <person name="Dorjee K."/>
            <person name="Dupes A."/>
            <person name="Elong R."/>
            <person name="Falk J."/>
            <person name="Farina A."/>
            <person name="Faro S."/>
            <person name="Ferguson D."/>
            <person name="Fisher S."/>
            <person name="Foley C.D."/>
            <person name="Franke A."/>
            <person name="Friedrich D."/>
            <person name="Gadbois L."/>
            <person name="Gearin G."/>
            <person name="Gearin C.R."/>
            <person name="Giannoukos G."/>
            <person name="Goode T."/>
            <person name="Graham J."/>
            <person name="Grandbois E."/>
            <person name="Grewal S."/>
            <person name="Gyaltsen K."/>
            <person name="Hafez N."/>
            <person name="Hagos B."/>
            <person name="Hall J."/>
            <person name="Henson C."/>
            <person name="Hollinger A."/>
            <person name="Honan T."/>
            <person name="Huard M.D."/>
            <person name="Hughes L."/>
            <person name="Hurhula B."/>
            <person name="Husby M.E."/>
            <person name="Kamat A."/>
            <person name="Kanga B."/>
            <person name="Kashin S."/>
            <person name="Khazanovich D."/>
            <person name="Kisner P."/>
            <person name="Lance K."/>
            <person name="Lara M."/>
            <person name="Lee W."/>
            <person name="Lennon N."/>
            <person name="Letendre F."/>
            <person name="LeVine R."/>
            <person name="Lipovsky A."/>
            <person name="Liu X."/>
            <person name="Liu J."/>
            <person name="Liu S."/>
            <person name="Lokyitsang T."/>
            <person name="Lokyitsang Y."/>
            <person name="Lubonja R."/>
            <person name="Lui A."/>
            <person name="MacDonald P."/>
            <person name="Magnisalis V."/>
            <person name="Maru K."/>
            <person name="Matthews C."/>
            <person name="McCusker W."/>
            <person name="McDonough S."/>
            <person name="Mehta T."/>
            <person name="Meldrim J."/>
            <person name="Meneus L."/>
            <person name="Mihai O."/>
            <person name="Mihalev A."/>
            <person name="Mihova T."/>
            <person name="Mittelman R."/>
            <person name="Mlenga V."/>
            <person name="Montmayeur A."/>
            <person name="Mulrain L."/>
            <person name="Navidi A."/>
            <person name="Naylor J."/>
            <person name="Negash T."/>
            <person name="Nguyen T."/>
            <person name="Nguyen N."/>
            <person name="Nicol R."/>
            <person name="Norbu C."/>
            <person name="Norbu N."/>
            <person name="Novod N."/>
            <person name="O'Neill B."/>
            <person name="Osman S."/>
            <person name="Markiewicz E."/>
            <person name="Oyono O.L."/>
            <person name="Patti C."/>
            <person name="Phunkhang P."/>
            <person name="Pierre F."/>
            <person name="Priest M."/>
            <person name="Raghuraman S."/>
            <person name="Rege F."/>
            <person name="Reyes R."/>
            <person name="Rise C."/>
            <person name="Rogov P."/>
            <person name="Ross K."/>
            <person name="Ryan E."/>
            <person name="Settipalli S."/>
            <person name="Shea T."/>
            <person name="Sherpa N."/>
            <person name="Shi L."/>
            <person name="Shih D."/>
            <person name="Sparrow T."/>
            <person name="Spaulding J."/>
            <person name="Stalker J."/>
            <person name="Stange-Thomann N."/>
            <person name="Stavropoulos S."/>
            <person name="Stone C."/>
            <person name="Strader C."/>
            <person name="Tesfaye S."/>
            <person name="Thomson T."/>
            <person name="Thoulutsang Y."/>
            <person name="Thoulutsang D."/>
            <person name="Topham K."/>
            <person name="Topping I."/>
            <person name="Tsamla T."/>
            <person name="Vassiliev H."/>
            <person name="Vo A."/>
            <person name="Wangchuk T."/>
            <person name="Wangdi T."/>
            <person name="Weiand M."/>
            <person name="Wilkinson J."/>
            <person name="Wilson A."/>
            <person name="Yadav S."/>
            <person name="Young G."/>
            <person name="Yu Q."/>
            <person name="Zembek L."/>
            <person name="Zhong D."/>
            <person name="Zimmer A."/>
            <person name="Zwirko Z."/>
            <person name="Jaffe D.B."/>
            <person name="Alvarez P."/>
            <person name="Brockman W."/>
            <person name="Butler J."/>
            <person name="Chin C."/>
            <person name="Gnerre S."/>
            <person name="Grabherr M."/>
            <person name="Kleber M."/>
            <person name="Mauceli E."/>
            <person name="MacCallum I."/>
        </authorList>
    </citation>
    <scope>NUCLEOTIDE SEQUENCE [LARGE SCALE GENOMIC DNA]</scope>
    <source>
        <strain evidence="2 3">TSC#14021-0224.01</strain>
    </source>
</reference>
<dbReference type="AlphaFoldDB" id="B3P095"/>
<sequence>MTFRRVLRAPNRPKHRLHQPGLKEEAHMPGGLRSNQVRVAQRRRPGVDSHLLACNHQLYGRSSHLCAGILGFLSDSMLKGVRLRGHNTTNNPAYHPDCRNLANRCALSNLDIGVECAWSTGDSIVSANASAPSAEARNHPGKGSHLVRRKDSLLDLDGVDTCSGDSGGPLMVAM</sequence>
<keyword evidence="3" id="KW-1185">Reference proteome</keyword>
<dbReference type="Proteomes" id="UP000008711">
    <property type="component" value="Unassembled WGS sequence"/>
</dbReference>
<feature type="region of interest" description="Disordered" evidence="1">
    <location>
        <begin position="9"/>
        <end position="29"/>
    </location>
</feature>
<dbReference type="EMBL" id="CH954181">
    <property type="protein sequence ID" value="EDV48469.1"/>
    <property type="molecule type" value="Genomic_DNA"/>
</dbReference>
<accession>B3P095</accession>
<reference evidence="2 3" key="2">
    <citation type="journal article" date="2008" name="Bioinformatics">
        <title>Assembly reconciliation.</title>
        <authorList>
            <person name="Zimin A.V."/>
            <person name="Smith D.R."/>
            <person name="Sutton G."/>
            <person name="Yorke J.A."/>
        </authorList>
    </citation>
    <scope>NUCLEOTIDE SEQUENCE [LARGE SCALE GENOMIC DNA]</scope>
    <source>
        <strain evidence="2 3">TSC#14021-0224.01</strain>
    </source>
</reference>
<feature type="compositionally biased region" description="Basic residues" evidence="1">
    <location>
        <begin position="9"/>
        <end position="18"/>
    </location>
</feature>
<evidence type="ECO:0000313" key="3">
    <source>
        <dbReference type="Proteomes" id="UP000008711"/>
    </source>
</evidence>
<evidence type="ECO:0000256" key="1">
    <source>
        <dbReference type="SAM" id="MobiDB-lite"/>
    </source>
</evidence>
<evidence type="ECO:0000313" key="2">
    <source>
        <dbReference type="EMBL" id="EDV48469.1"/>
    </source>
</evidence>
<gene>
    <name evidence="2" type="primary">Dere\GG23428</name>
    <name evidence="2" type="ORF">Dere_GG23428</name>
</gene>
<name>B3P095_DROER</name>
<protein>
    <submittedName>
        <fullName evidence="2">GG23428</fullName>
    </submittedName>
</protein>
<dbReference type="HOGENOM" id="CLU_1541715_0_0_1"/>
<proteinExistence type="predicted"/>
<dbReference type="PhylomeDB" id="B3P095"/>
<organism evidence="2 3">
    <name type="scientific">Drosophila erecta</name>
    <name type="common">Fruit fly</name>
    <dbReference type="NCBI Taxonomy" id="7220"/>
    <lineage>
        <taxon>Eukaryota</taxon>
        <taxon>Metazoa</taxon>
        <taxon>Ecdysozoa</taxon>
        <taxon>Arthropoda</taxon>
        <taxon>Hexapoda</taxon>
        <taxon>Insecta</taxon>
        <taxon>Pterygota</taxon>
        <taxon>Neoptera</taxon>
        <taxon>Endopterygota</taxon>
        <taxon>Diptera</taxon>
        <taxon>Brachycera</taxon>
        <taxon>Muscomorpha</taxon>
        <taxon>Ephydroidea</taxon>
        <taxon>Drosophilidae</taxon>
        <taxon>Drosophila</taxon>
        <taxon>Sophophora</taxon>
    </lineage>
</organism>